<evidence type="ECO:0000256" key="1">
    <source>
        <dbReference type="ARBA" id="ARBA00004370"/>
    </source>
</evidence>
<feature type="domain" description="GTD-binding" evidence="9">
    <location>
        <begin position="270"/>
        <end position="368"/>
    </location>
</feature>
<evidence type="ECO:0000256" key="5">
    <source>
        <dbReference type="ARBA" id="ARBA00023136"/>
    </source>
</evidence>
<dbReference type="PROSITE" id="PS50222">
    <property type="entry name" value="EF_HAND_2"/>
    <property type="match status" value="1"/>
</dbReference>
<dbReference type="PANTHER" id="PTHR46971:SF4">
    <property type="entry name" value="OS08G0442300 PROTEIN"/>
    <property type="match status" value="1"/>
</dbReference>
<feature type="region of interest" description="Disordered" evidence="7">
    <location>
        <begin position="396"/>
        <end position="446"/>
    </location>
</feature>
<evidence type="ECO:0000256" key="7">
    <source>
        <dbReference type="SAM" id="MobiDB-lite"/>
    </source>
</evidence>
<dbReference type="EMBL" id="QZWG01000017">
    <property type="protein sequence ID" value="RZB55675.1"/>
    <property type="molecule type" value="Genomic_DNA"/>
</dbReference>
<dbReference type="InterPro" id="IPR002048">
    <property type="entry name" value="EF_hand_dom"/>
</dbReference>
<dbReference type="AlphaFoldDB" id="A0A445G3G5"/>
<evidence type="ECO:0000259" key="8">
    <source>
        <dbReference type="PROSITE" id="PS50222"/>
    </source>
</evidence>
<sequence>MGNTSSMLTQYDIEEVQQHCKNAFTQQEIVSLYQRFCQLDRNNCGFIPSDEFLSIPEFAVNPLSQSLLRMLDGLNFKEFVAFLSAFSPRATLHHKIEFIFKVYDTDCNGKVTFHDMLRALRDLSGPFMSEQQREGKHLTCHCSPLFLKPSFGIECFNRSAVPITRPDVDKSMGHDVLTQVLEEAGYAKDSSLVLSDFMKPLCICKGKTAYNIPPPYLRIAKSLWAMGYEVEVEQNSWQFGFEDGSRGSGGLDLMTEVLGSGISDWFMAESDITAMKETLRAQQQLLQKLYAELDEEREASATAASEAMDMIVRLQGETAAVKMEASHYRRMAEEKIGHAEASLEVFEELMYQKEMEITSLEYQALAYKNKLLTLGSDFNASDFEFDEDLLLSRHDQQHNGENGHASNAVRRLSSLPPIPLKNNLRSARKRDRSPSPVPIPVSDMVPNMLESDTDQEVSSPSFDLPRKSVDYGHGTLDAYWDQIQKLDEKVKVISDCKESGGEKRATLRSRRGRSCSVFSQASTKITCDLKDRVAASTTTSSDKVNHSEGTSDGEAVAIPSCPGNSVHDVFEVPQTSQKHKASGHGKRRLERWSSEADNRLTKPDSVSEEAAELHVKHDMDKLKSMLRGNREIKIPSTKDMKTIVWQKKEGMEGDCNAHAEFQKLHQRIDQLDRETINARKEIMHEVNGKEHLRLLKDICSQLKLIELEMRSWKTQKAPPKSNKRDNRLDPLQEAMVYFWF</sequence>
<dbReference type="SMART" id="SM00054">
    <property type="entry name" value="EFh"/>
    <property type="match status" value="1"/>
</dbReference>
<dbReference type="PANTHER" id="PTHR46971">
    <property type="entry name" value="CALCINEURIN B SUBUNIT (PROTEIN PHOSPHATASE 2B REGULATORY SUBUNIT)-LIKE PROTEIN"/>
    <property type="match status" value="1"/>
</dbReference>
<feature type="compositionally biased region" description="Basic and acidic residues" evidence="7">
    <location>
        <begin position="590"/>
        <end position="602"/>
    </location>
</feature>
<feature type="coiled-coil region" evidence="6">
    <location>
        <begin position="272"/>
        <end position="306"/>
    </location>
</feature>
<dbReference type="Proteomes" id="UP000289340">
    <property type="component" value="Chromosome 17"/>
</dbReference>
<evidence type="ECO:0000256" key="3">
    <source>
        <dbReference type="ARBA" id="ARBA00022837"/>
    </source>
</evidence>
<dbReference type="GO" id="GO:0016020">
    <property type="term" value="C:membrane"/>
    <property type="evidence" value="ECO:0007669"/>
    <property type="project" value="UniProtKB-SubCell"/>
</dbReference>
<dbReference type="GO" id="GO:0080115">
    <property type="term" value="F:myosin XI tail binding"/>
    <property type="evidence" value="ECO:0007669"/>
    <property type="project" value="UniProtKB-ARBA"/>
</dbReference>
<accession>A0A445G3G5</accession>
<dbReference type="PROSITE" id="PS51775">
    <property type="entry name" value="GTD_BINDING"/>
    <property type="match status" value="1"/>
</dbReference>
<keyword evidence="6" id="KW-0175">Coiled coil</keyword>
<dbReference type="InterPro" id="IPR007656">
    <property type="entry name" value="GTD-bd"/>
</dbReference>
<dbReference type="GO" id="GO:0005509">
    <property type="term" value="F:calcium ion binding"/>
    <property type="evidence" value="ECO:0007669"/>
    <property type="project" value="InterPro"/>
</dbReference>
<keyword evidence="11" id="KW-1185">Reference proteome</keyword>
<dbReference type="Gene3D" id="1.10.238.10">
    <property type="entry name" value="EF-hand"/>
    <property type="match status" value="1"/>
</dbReference>
<feature type="region of interest" description="Disordered" evidence="7">
    <location>
        <begin position="536"/>
        <end position="612"/>
    </location>
</feature>
<dbReference type="SUPFAM" id="SSF47473">
    <property type="entry name" value="EF-hand"/>
    <property type="match status" value="1"/>
</dbReference>
<evidence type="ECO:0000313" key="10">
    <source>
        <dbReference type="EMBL" id="RZB55675.1"/>
    </source>
</evidence>
<reference evidence="10 11" key="1">
    <citation type="submission" date="2018-09" db="EMBL/GenBank/DDBJ databases">
        <title>A high-quality reference genome of wild soybean provides a powerful tool to mine soybean genomes.</title>
        <authorList>
            <person name="Xie M."/>
            <person name="Chung C.Y.L."/>
            <person name="Li M.-W."/>
            <person name="Wong F.-L."/>
            <person name="Chan T.-F."/>
            <person name="Lam H.-M."/>
        </authorList>
    </citation>
    <scope>NUCLEOTIDE SEQUENCE [LARGE SCALE GENOMIC DNA]</scope>
    <source>
        <strain evidence="11">cv. W05</strain>
        <tissue evidence="10">Hypocotyl of etiolated seedlings</tissue>
    </source>
</reference>
<feature type="domain" description="EF-hand" evidence="8">
    <location>
        <begin position="91"/>
        <end position="126"/>
    </location>
</feature>
<dbReference type="InterPro" id="IPR011992">
    <property type="entry name" value="EF-hand-dom_pair"/>
</dbReference>
<protein>
    <submittedName>
        <fullName evidence="10">Calcineurin subunit B isoform A</fullName>
    </submittedName>
</protein>
<evidence type="ECO:0000313" key="11">
    <source>
        <dbReference type="Proteomes" id="UP000289340"/>
    </source>
</evidence>
<gene>
    <name evidence="10" type="ORF">D0Y65_045132</name>
</gene>
<evidence type="ECO:0000256" key="2">
    <source>
        <dbReference type="ARBA" id="ARBA00022692"/>
    </source>
</evidence>
<dbReference type="PROSITE" id="PS00018">
    <property type="entry name" value="EF_HAND_1"/>
    <property type="match status" value="1"/>
</dbReference>
<evidence type="ECO:0000259" key="9">
    <source>
        <dbReference type="PROSITE" id="PS51775"/>
    </source>
</evidence>
<dbReference type="Pfam" id="PF04576">
    <property type="entry name" value="Zein-binding"/>
    <property type="match status" value="1"/>
</dbReference>
<proteinExistence type="predicted"/>
<feature type="compositionally biased region" description="Polar residues" evidence="7">
    <location>
        <begin position="536"/>
        <end position="550"/>
    </location>
</feature>
<keyword evidence="2" id="KW-0812">Transmembrane</keyword>
<keyword evidence="3" id="KW-0106">Calcium</keyword>
<feature type="compositionally biased region" description="Basic residues" evidence="7">
    <location>
        <begin position="577"/>
        <end position="589"/>
    </location>
</feature>
<evidence type="ECO:0000256" key="4">
    <source>
        <dbReference type="ARBA" id="ARBA00022989"/>
    </source>
</evidence>
<comment type="subcellular location">
    <subcellularLocation>
        <location evidence="1">Membrane</location>
    </subcellularLocation>
</comment>
<name>A0A445G3G5_GLYSO</name>
<evidence type="ECO:0000256" key="6">
    <source>
        <dbReference type="SAM" id="Coils"/>
    </source>
</evidence>
<dbReference type="InterPro" id="IPR018247">
    <property type="entry name" value="EF_Hand_1_Ca_BS"/>
</dbReference>
<keyword evidence="4" id="KW-1133">Transmembrane helix</keyword>
<organism evidence="10 11">
    <name type="scientific">Glycine soja</name>
    <name type="common">Wild soybean</name>
    <dbReference type="NCBI Taxonomy" id="3848"/>
    <lineage>
        <taxon>Eukaryota</taxon>
        <taxon>Viridiplantae</taxon>
        <taxon>Streptophyta</taxon>
        <taxon>Embryophyta</taxon>
        <taxon>Tracheophyta</taxon>
        <taxon>Spermatophyta</taxon>
        <taxon>Magnoliopsida</taxon>
        <taxon>eudicotyledons</taxon>
        <taxon>Gunneridae</taxon>
        <taxon>Pentapetalae</taxon>
        <taxon>rosids</taxon>
        <taxon>fabids</taxon>
        <taxon>Fabales</taxon>
        <taxon>Fabaceae</taxon>
        <taxon>Papilionoideae</taxon>
        <taxon>50 kb inversion clade</taxon>
        <taxon>NPAAA clade</taxon>
        <taxon>indigoferoid/millettioid clade</taxon>
        <taxon>Phaseoleae</taxon>
        <taxon>Glycine</taxon>
        <taxon>Glycine subgen. Soja</taxon>
    </lineage>
</organism>
<keyword evidence="5" id="KW-0472">Membrane</keyword>
<comment type="caution">
    <text evidence="10">The sequence shown here is derived from an EMBL/GenBank/DDBJ whole genome shotgun (WGS) entry which is preliminary data.</text>
</comment>